<dbReference type="FunFam" id="3.40.190.80:FF:000005">
    <property type="entry name" value="3'(2'),5'-bisphosphate nucleotidase CysQ"/>
    <property type="match status" value="1"/>
</dbReference>
<feature type="binding site" evidence="9">
    <location>
        <position position="64"/>
    </location>
    <ligand>
        <name>Mg(2+)</name>
        <dbReference type="ChEBI" id="CHEBI:18420"/>
        <label>1</label>
    </ligand>
</feature>
<dbReference type="FunFam" id="3.30.540.10:FF:000007">
    <property type="entry name" value="3'(2'),5'-bisphosphate nucleotidase CysQ"/>
    <property type="match status" value="1"/>
</dbReference>
<dbReference type="Gene3D" id="3.30.540.10">
    <property type="entry name" value="Fructose-1,6-Bisphosphatase, subunit A, domain 1"/>
    <property type="match status" value="1"/>
</dbReference>
<comment type="function">
    <text evidence="9">Converts adenosine-3',5'-bisphosphate (PAP) to AMP.</text>
</comment>
<evidence type="ECO:0000256" key="6">
    <source>
        <dbReference type="ARBA" id="ARBA00022801"/>
    </source>
</evidence>
<dbReference type="NCBIfam" id="NF008182">
    <property type="entry name" value="PRK10931.1"/>
    <property type="match status" value="1"/>
</dbReference>
<dbReference type="CDD" id="cd01638">
    <property type="entry name" value="CysQ"/>
    <property type="match status" value="1"/>
</dbReference>
<proteinExistence type="inferred from homology"/>
<dbReference type="RefSeq" id="WP_036776574.1">
    <property type="nucleotide sequence ID" value="NZ_CAWLTM010000105.1"/>
</dbReference>
<keyword evidence="5 9" id="KW-0479">Metal-binding</keyword>
<dbReference type="GO" id="GO:0008441">
    <property type="term" value="F:3'(2'),5'-bisphosphate nucleotidase activity"/>
    <property type="evidence" value="ECO:0007669"/>
    <property type="project" value="UniProtKB-UniRule"/>
</dbReference>
<keyword evidence="3 9" id="KW-1003">Cell membrane</keyword>
<evidence type="ECO:0000313" key="12">
    <source>
        <dbReference type="Proteomes" id="UP000023464"/>
    </source>
</evidence>
<evidence type="ECO:0000256" key="9">
    <source>
        <dbReference type="HAMAP-Rule" id="MF_02095"/>
    </source>
</evidence>
<accession>A0A022PK57</accession>
<feature type="binding site" evidence="10">
    <location>
        <position position="86"/>
    </location>
    <ligand>
        <name>Mg(2+)</name>
        <dbReference type="ChEBI" id="CHEBI:18420"/>
        <label>1</label>
        <note>catalytic</note>
    </ligand>
</feature>
<dbReference type="Gene3D" id="3.40.190.80">
    <property type="match status" value="1"/>
</dbReference>
<feature type="binding site" evidence="9">
    <location>
        <position position="206"/>
    </location>
    <ligand>
        <name>Mg(2+)</name>
        <dbReference type="ChEBI" id="CHEBI:18420"/>
        <label>2</label>
    </ligand>
</feature>
<dbReference type="Proteomes" id="UP000023464">
    <property type="component" value="Unassembled WGS sequence"/>
</dbReference>
<dbReference type="GO" id="GO:0005886">
    <property type="term" value="C:plasma membrane"/>
    <property type="evidence" value="ECO:0007669"/>
    <property type="project" value="UniProtKB-SubCell"/>
</dbReference>
<keyword evidence="6 9" id="KW-0378">Hydrolase</keyword>
<dbReference type="GO" id="GO:0046854">
    <property type="term" value="P:phosphatidylinositol phosphate biosynthetic process"/>
    <property type="evidence" value="ECO:0007669"/>
    <property type="project" value="InterPro"/>
</dbReference>
<evidence type="ECO:0000256" key="3">
    <source>
        <dbReference type="ARBA" id="ARBA00022475"/>
    </source>
</evidence>
<dbReference type="GO" id="GO:0000287">
    <property type="term" value="F:magnesium ion binding"/>
    <property type="evidence" value="ECO:0007669"/>
    <property type="project" value="UniProtKB-UniRule"/>
</dbReference>
<comment type="subcellular location">
    <subcellularLocation>
        <location evidence="9">Cell inner membrane</location>
        <topology evidence="9">Peripheral membrane protein</topology>
        <orientation evidence="9">Cytoplasmic side</orientation>
    </subcellularLocation>
</comment>
<feature type="binding site" evidence="10">
    <location>
        <position position="83"/>
    </location>
    <ligand>
        <name>Mg(2+)</name>
        <dbReference type="ChEBI" id="CHEBI:18420"/>
        <label>1</label>
        <note>catalytic</note>
    </ligand>
</feature>
<feature type="binding site" evidence="9">
    <location>
        <position position="83"/>
    </location>
    <ligand>
        <name>Mg(2+)</name>
        <dbReference type="ChEBI" id="CHEBI:18420"/>
        <label>2</label>
    </ligand>
</feature>
<dbReference type="GO" id="GO:0000103">
    <property type="term" value="P:sulfate assimilation"/>
    <property type="evidence" value="ECO:0007669"/>
    <property type="project" value="TreeGrafter"/>
</dbReference>
<feature type="binding site" evidence="10">
    <location>
        <position position="206"/>
    </location>
    <ligand>
        <name>Mg(2+)</name>
        <dbReference type="ChEBI" id="CHEBI:18420"/>
        <label>1</label>
        <note>catalytic</note>
    </ligand>
</feature>
<dbReference type="EMBL" id="JFGV01000010">
    <property type="protein sequence ID" value="EYU16477.1"/>
    <property type="molecule type" value="Genomic_DNA"/>
</dbReference>
<dbReference type="HAMAP" id="MF_02095">
    <property type="entry name" value="CysQ"/>
    <property type="match status" value="1"/>
</dbReference>
<organism evidence="11 12">
    <name type="scientific">Photorhabdus aegyptia</name>
    <dbReference type="NCBI Taxonomy" id="2805098"/>
    <lineage>
        <taxon>Bacteria</taxon>
        <taxon>Pseudomonadati</taxon>
        <taxon>Pseudomonadota</taxon>
        <taxon>Gammaproteobacteria</taxon>
        <taxon>Enterobacterales</taxon>
        <taxon>Morganellaceae</taxon>
        <taxon>Photorhabdus</taxon>
    </lineage>
</organism>
<dbReference type="InterPro" id="IPR000760">
    <property type="entry name" value="Inositol_monophosphatase-like"/>
</dbReference>
<dbReference type="EC" id="3.1.3.7" evidence="9"/>
<evidence type="ECO:0000256" key="8">
    <source>
        <dbReference type="ARBA" id="ARBA00023136"/>
    </source>
</evidence>
<comment type="similarity">
    <text evidence="2 9">Belongs to the inositol monophosphatase superfamily. CysQ family.</text>
</comment>
<keyword evidence="7 9" id="KW-0460">Magnesium</keyword>
<feature type="binding site" evidence="10">
    <location>
        <position position="85"/>
    </location>
    <ligand>
        <name>Mg(2+)</name>
        <dbReference type="ChEBI" id="CHEBI:18420"/>
        <label>1</label>
        <note>catalytic</note>
    </ligand>
</feature>
<dbReference type="InterPro" id="IPR020583">
    <property type="entry name" value="Inositol_monoP_metal-BS"/>
</dbReference>
<dbReference type="InterPro" id="IPR050725">
    <property type="entry name" value="CysQ/Inositol_MonoPase"/>
</dbReference>
<dbReference type="SUPFAM" id="SSF56655">
    <property type="entry name" value="Carbohydrate phosphatase"/>
    <property type="match status" value="1"/>
</dbReference>
<dbReference type="PANTHER" id="PTHR43028">
    <property type="entry name" value="3'(2'),5'-BISPHOSPHATE NUCLEOTIDASE 1"/>
    <property type="match status" value="1"/>
</dbReference>
<keyword evidence="4 9" id="KW-0997">Cell inner membrane</keyword>
<gene>
    <name evidence="9" type="primary">cysQ</name>
    <name evidence="11" type="ORF">BA1DRAFT_00960</name>
</gene>
<dbReference type="PROSITE" id="PS00630">
    <property type="entry name" value="IMP_2"/>
    <property type="match status" value="1"/>
</dbReference>
<evidence type="ECO:0000256" key="4">
    <source>
        <dbReference type="ARBA" id="ARBA00022519"/>
    </source>
</evidence>
<dbReference type="GO" id="GO:0050427">
    <property type="term" value="P:3'-phosphoadenosine 5'-phosphosulfate metabolic process"/>
    <property type="evidence" value="ECO:0007669"/>
    <property type="project" value="TreeGrafter"/>
</dbReference>
<evidence type="ECO:0000256" key="1">
    <source>
        <dbReference type="ARBA" id="ARBA00001625"/>
    </source>
</evidence>
<dbReference type="PATRIC" id="fig|1393736.3.peg.991"/>
<evidence type="ECO:0000256" key="7">
    <source>
        <dbReference type="ARBA" id="ARBA00022842"/>
    </source>
</evidence>
<dbReference type="InterPro" id="IPR020550">
    <property type="entry name" value="Inositol_monophosphatase_CS"/>
</dbReference>
<evidence type="ECO:0000256" key="2">
    <source>
        <dbReference type="ARBA" id="ARBA00005289"/>
    </source>
</evidence>
<comment type="catalytic activity">
    <reaction evidence="1 9">
        <text>adenosine 3',5'-bisphosphate + H2O = AMP + phosphate</text>
        <dbReference type="Rhea" id="RHEA:10040"/>
        <dbReference type="ChEBI" id="CHEBI:15377"/>
        <dbReference type="ChEBI" id="CHEBI:43474"/>
        <dbReference type="ChEBI" id="CHEBI:58343"/>
        <dbReference type="ChEBI" id="CHEBI:456215"/>
        <dbReference type="EC" id="3.1.3.7"/>
    </reaction>
</comment>
<dbReference type="PROSITE" id="PS00629">
    <property type="entry name" value="IMP_1"/>
    <property type="match status" value="1"/>
</dbReference>
<dbReference type="InterPro" id="IPR006240">
    <property type="entry name" value="CysQ"/>
</dbReference>
<feature type="binding site" evidence="10">
    <location>
        <position position="64"/>
    </location>
    <ligand>
        <name>Mg(2+)</name>
        <dbReference type="ChEBI" id="CHEBI:18420"/>
        <label>1</label>
        <note>catalytic</note>
    </ligand>
</feature>
<dbReference type="Pfam" id="PF00459">
    <property type="entry name" value="Inositol_P"/>
    <property type="match status" value="1"/>
</dbReference>
<feature type="binding site" evidence="9">
    <location>
        <position position="85"/>
    </location>
    <ligand>
        <name>Mg(2+)</name>
        <dbReference type="ChEBI" id="CHEBI:18420"/>
        <label>1</label>
    </ligand>
</feature>
<feature type="binding site" evidence="9">
    <location>
        <position position="206"/>
    </location>
    <ligand>
        <name>substrate</name>
    </ligand>
</feature>
<feature type="binding site" evidence="9">
    <location>
        <position position="64"/>
    </location>
    <ligand>
        <name>substrate</name>
    </ligand>
</feature>
<evidence type="ECO:0000256" key="10">
    <source>
        <dbReference type="PIRSR" id="PIRSR600760-2"/>
    </source>
</evidence>
<feature type="binding site" evidence="9">
    <location>
        <begin position="85"/>
        <end position="88"/>
    </location>
    <ligand>
        <name>substrate</name>
    </ligand>
</feature>
<dbReference type="PANTHER" id="PTHR43028:SF5">
    <property type="entry name" value="3'(2'),5'-BISPHOSPHATE NUCLEOTIDASE 1"/>
    <property type="match status" value="1"/>
</dbReference>
<sequence length="247" mass="27505">MLEQICQLAQEAGAAIMTIYQDEHPLKVDHKQDDSPVTMADIVAHKIIKAGLSRIAPEIPLLSEEELPSWEERRDWKRYWLVDPLDGTKEFINRNGEFTVNIALIDEGVPVMGVIYAPVQDTLYSGQGRQAWKKAGGGQCLPIKIRDANPPMVVVSRSHMDTELEDYLNQLGEHQTVSVGSSLKFCLVAEGKAQLYPRFGPTHIWDTAAGHAIAIAAGAHVTNWKGQTLDYTPRESFLNPGFRVTIF</sequence>
<comment type="cofactor">
    <cofactor evidence="9 10">
        <name>Mg(2+)</name>
        <dbReference type="ChEBI" id="CHEBI:18420"/>
    </cofactor>
</comment>
<keyword evidence="12" id="KW-1185">Reference proteome</keyword>
<feature type="binding site" evidence="9">
    <location>
        <position position="86"/>
    </location>
    <ligand>
        <name>Mg(2+)</name>
        <dbReference type="ChEBI" id="CHEBI:18420"/>
        <label>2</label>
    </ligand>
</feature>
<keyword evidence="8 9" id="KW-0472">Membrane</keyword>
<dbReference type="AlphaFoldDB" id="A0A022PK57"/>
<name>A0A022PK57_9GAMM</name>
<evidence type="ECO:0000313" key="11">
    <source>
        <dbReference type="EMBL" id="EYU16477.1"/>
    </source>
</evidence>
<feature type="binding site" evidence="9">
    <location>
        <position position="83"/>
    </location>
    <ligand>
        <name>Mg(2+)</name>
        <dbReference type="ChEBI" id="CHEBI:18420"/>
        <label>1</label>
    </ligand>
</feature>
<evidence type="ECO:0000256" key="5">
    <source>
        <dbReference type="ARBA" id="ARBA00022723"/>
    </source>
</evidence>
<comment type="caution">
    <text evidence="11">The sequence shown here is derived from an EMBL/GenBank/DDBJ whole genome shotgun (WGS) entry which is preliminary data.</text>
</comment>
<reference evidence="11 12" key="1">
    <citation type="submission" date="2014-03" db="EMBL/GenBank/DDBJ databases">
        <title>Draft Genome of Photorhabdus luminescens BA1, an Egyptian Isolate.</title>
        <authorList>
            <person name="Ghazal S."/>
            <person name="Hurst S.G.IV."/>
            <person name="Morris K."/>
            <person name="Thomas K."/>
            <person name="Tisa L.S."/>
        </authorList>
    </citation>
    <scope>NUCLEOTIDE SEQUENCE [LARGE SCALE GENOMIC DNA]</scope>
    <source>
        <strain evidence="11 12">BA1</strain>
    </source>
</reference>
<protein>
    <recommendedName>
        <fullName evidence="9">3'(2'),5'-bisphosphate nucleotidase CysQ</fullName>
        <ecNumber evidence="9">3.1.3.7</ecNumber>
    </recommendedName>
    <alternativeName>
        <fullName evidence="9">3'(2'),5-bisphosphonucleoside 3'(2')-phosphohydrolase</fullName>
    </alternativeName>
    <alternativeName>
        <fullName evidence="9">3'-phosphoadenosine 5'-phosphate phosphatase</fullName>
        <shortName evidence="9">PAP phosphatase</shortName>
    </alternativeName>
</protein>
<dbReference type="NCBIfam" id="TIGR01331">
    <property type="entry name" value="bisphos_cysQ"/>
    <property type="match status" value="1"/>
</dbReference>